<evidence type="ECO:0000313" key="2">
    <source>
        <dbReference type="Proteomes" id="UP000593605"/>
    </source>
</evidence>
<gene>
    <name evidence="1" type="ORF">IMZ16_01075</name>
</gene>
<evidence type="ECO:0000313" key="1">
    <source>
        <dbReference type="EMBL" id="QOR74070.1"/>
    </source>
</evidence>
<dbReference type="RefSeq" id="WP_193440141.1">
    <property type="nucleotide sequence ID" value="NZ_CP063145.1"/>
</dbReference>
<dbReference type="Proteomes" id="UP000593605">
    <property type="component" value="Chromosome"/>
</dbReference>
<dbReference type="KEGG" id="civ:IMZ16_01075"/>
<name>A0A7M1T2I9_9FLAO</name>
<protein>
    <recommendedName>
        <fullName evidence="3">Nucleotidyl transferase AbiEii toxin, Type IV TA system</fullName>
    </recommendedName>
</protein>
<accession>A0A7M1T2I9</accession>
<organism evidence="1 2">
    <name type="scientific">Cruoricaptor ignavus</name>
    <dbReference type="NCBI Taxonomy" id="1118202"/>
    <lineage>
        <taxon>Bacteria</taxon>
        <taxon>Pseudomonadati</taxon>
        <taxon>Bacteroidota</taxon>
        <taxon>Flavobacteriia</taxon>
        <taxon>Flavobacteriales</taxon>
        <taxon>Weeksellaceae</taxon>
        <taxon>Cruoricaptor</taxon>
    </lineage>
</organism>
<reference evidence="1 2" key="1">
    <citation type="submission" date="2020-10" db="EMBL/GenBank/DDBJ databases">
        <title>Complete genome of Cruoricapor ignavus strain M1214 isolated from the blood culture of a febrile patient.</title>
        <authorList>
            <person name="Guglielmino C.J.D."/>
        </authorList>
    </citation>
    <scope>NUCLEOTIDE SEQUENCE [LARGE SCALE GENOMIC DNA]</scope>
    <source>
        <strain evidence="1 2">M1214</strain>
    </source>
</reference>
<dbReference type="EMBL" id="CP063145">
    <property type="protein sequence ID" value="QOR74070.1"/>
    <property type="molecule type" value="Genomic_DNA"/>
</dbReference>
<evidence type="ECO:0008006" key="3">
    <source>
        <dbReference type="Google" id="ProtNLM"/>
    </source>
</evidence>
<proteinExistence type="predicted"/>
<dbReference type="AlphaFoldDB" id="A0A7M1T2I9"/>
<sequence length="103" mass="12144">MLFYNTVEPVLKSILIPLMRAEELKEFRLVGGTALSLQLGHRIDEMIALHQKRYPYSHDRNLIIKHFTDFSLADAEPDPNCLEGKYWELIKLDFEEKIEQIKK</sequence>